<organism evidence="9 10">
    <name type="scientific">Aspergillus sclerotialis</name>
    <dbReference type="NCBI Taxonomy" id="2070753"/>
    <lineage>
        <taxon>Eukaryota</taxon>
        <taxon>Fungi</taxon>
        <taxon>Dikarya</taxon>
        <taxon>Ascomycota</taxon>
        <taxon>Pezizomycotina</taxon>
        <taxon>Eurotiomycetes</taxon>
        <taxon>Eurotiomycetidae</taxon>
        <taxon>Eurotiales</taxon>
        <taxon>Aspergillaceae</taxon>
        <taxon>Aspergillus</taxon>
        <taxon>Aspergillus subgen. Polypaecilum</taxon>
    </lineage>
</organism>
<evidence type="ECO:0000313" key="9">
    <source>
        <dbReference type="EMBL" id="RJE22126.1"/>
    </source>
</evidence>
<protein>
    <recommendedName>
        <fullName evidence="7">Derlin</fullName>
    </recommendedName>
</protein>
<comment type="function">
    <text evidence="7">May be involved in the degradation of misfolded endoplasmic reticulum (ER) luminal proteins.</text>
</comment>
<evidence type="ECO:0000256" key="7">
    <source>
        <dbReference type="RuleBase" id="RU363059"/>
    </source>
</evidence>
<evidence type="ECO:0000256" key="3">
    <source>
        <dbReference type="ARBA" id="ARBA00022692"/>
    </source>
</evidence>
<dbReference type="Proteomes" id="UP000266188">
    <property type="component" value="Unassembled WGS sequence"/>
</dbReference>
<evidence type="ECO:0000256" key="1">
    <source>
        <dbReference type="ARBA" id="ARBA00004477"/>
    </source>
</evidence>
<sequence length="132" mass="14957">MAFVYTYAQDNRGKKTKFWFFPIQVEYLPWMFLAFDLIMSGPSAATLSFTGIIAAHLYEFLTRIYPEFGGGRNYIVTPGFVRRFFARSTLRGVYRSYGTAYRPAQESSGSSWSSSVQGAWSARGRGRRLGGD</sequence>
<dbReference type="Pfam" id="PF04511">
    <property type="entry name" value="DER1"/>
    <property type="match status" value="1"/>
</dbReference>
<keyword evidence="5" id="KW-1133">Transmembrane helix</keyword>
<keyword evidence="10" id="KW-1185">Reference proteome</keyword>
<dbReference type="InterPro" id="IPR007599">
    <property type="entry name" value="DER1"/>
</dbReference>
<proteinExistence type="inferred from homology"/>
<comment type="caution">
    <text evidence="9">The sequence shown here is derived from an EMBL/GenBank/DDBJ whole genome shotgun (WGS) entry which is preliminary data.</text>
</comment>
<dbReference type="PANTHER" id="PTHR11009">
    <property type="entry name" value="DER1-LIKE PROTEIN, DERLIN"/>
    <property type="match status" value="1"/>
</dbReference>
<dbReference type="GO" id="GO:0005789">
    <property type="term" value="C:endoplasmic reticulum membrane"/>
    <property type="evidence" value="ECO:0007669"/>
    <property type="project" value="UniProtKB-SubCell"/>
</dbReference>
<keyword evidence="4 7" id="KW-0256">Endoplasmic reticulum</keyword>
<reference evidence="10" key="1">
    <citation type="submission" date="2017-02" db="EMBL/GenBank/DDBJ databases">
        <authorList>
            <person name="Tafer H."/>
            <person name="Lopandic K."/>
        </authorList>
    </citation>
    <scope>NUCLEOTIDE SEQUENCE [LARGE SCALE GENOMIC DNA]</scope>
    <source>
        <strain evidence="10">CBS 366.77</strain>
    </source>
</reference>
<evidence type="ECO:0000256" key="5">
    <source>
        <dbReference type="ARBA" id="ARBA00022989"/>
    </source>
</evidence>
<dbReference type="OrthoDB" id="19102at2759"/>
<dbReference type="STRING" id="2070753.A0A3A2ZGK0"/>
<feature type="compositionally biased region" description="Low complexity" evidence="8">
    <location>
        <begin position="107"/>
        <end position="122"/>
    </location>
</feature>
<evidence type="ECO:0000256" key="4">
    <source>
        <dbReference type="ARBA" id="ARBA00022824"/>
    </source>
</evidence>
<comment type="similarity">
    <text evidence="2 7">Belongs to the derlin family.</text>
</comment>
<keyword evidence="3" id="KW-0812">Transmembrane</keyword>
<evidence type="ECO:0000256" key="8">
    <source>
        <dbReference type="SAM" id="MobiDB-lite"/>
    </source>
</evidence>
<dbReference type="AlphaFoldDB" id="A0A3A2ZGK0"/>
<name>A0A3A2ZGK0_9EURO</name>
<keyword evidence="6" id="KW-0472">Membrane</keyword>
<comment type="subcellular location">
    <subcellularLocation>
        <location evidence="1 7">Endoplasmic reticulum membrane</location>
        <topology evidence="1 7">Multi-pass membrane protein</topology>
    </subcellularLocation>
</comment>
<feature type="region of interest" description="Disordered" evidence="8">
    <location>
        <begin position="101"/>
        <end position="132"/>
    </location>
</feature>
<accession>A0A3A2ZGK0</accession>
<evidence type="ECO:0000313" key="10">
    <source>
        <dbReference type="Proteomes" id="UP000266188"/>
    </source>
</evidence>
<evidence type="ECO:0000256" key="2">
    <source>
        <dbReference type="ARBA" id="ARBA00008917"/>
    </source>
</evidence>
<gene>
    <name evidence="9" type="ORF">PHISCL_05523</name>
</gene>
<dbReference type="EMBL" id="MVGC01000184">
    <property type="protein sequence ID" value="RJE22126.1"/>
    <property type="molecule type" value="Genomic_DNA"/>
</dbReference>
<dbReference type="GO" id="GO:0006950">
    <property type="term" value="P:response to stress"/>
    <property type="evidence" value="ECO:0007669"/>
    <property type="project" value="UniProtKB-ARBA"/>
</dbReference>
<evidence type="ECO:0000256" key="6">
    <source>
        <dbReference type="ARBA" id="ARBA00023136"/>
    </source>
</evidence>